<dbReference type="CDD" id="cd00293">
    <property type="entry name" value="USP-like"/>
    <property type="match status" value="2"/>
</dbReference>
<dbReference type="Pfam" id="PF00582">
    <property type="entry name" value="Usp"/>
    <property type="match status" value="2"/>
</dbReference>
<reference evidence="3 4" key="1">
    <citation type="submission" date="2023-03" db="EMBL/GenBank/DDBJ databases">
        <title>Altererythrobacter sp. CAU 1644 isolated from sand.</title>
        <authorList>
            <person name="Kim W."/>
        </authorList>
    </citation>
    <scope>NUCLEOTIDE SEQUENCE [LARGE SCALE GENOMIC DNA]</scope>
    <source>
        <strain evidence="3 4">CAU 1644</strain>
    </source>
</reference>
<dbReference type="InterPro" id="IPR006015">
    <property type="entry name" value="Universal_stress_UspA"/>
</dbReference>
<dbReference type="Gene3D" id="3.40.50.12370">
    <property type="match status" value="1"/>
</dbReference>
<gene>
    <name evidence="3" type="ORF">P7228_15130</name>
</gene>
<organism evidence="3 4">
    <name type="scientific">Altererythrobacter arenosus</name>
    <dbReference type="NCBI Taxonomy" id="3032592"/>
    <lineage>
        <taxon>Bacteria</taxon>
        <taxon>Pseudomonadati</taxon>
        <taxon>Pseudomonadota</taxon>
        <taxon>Alphaproteobacteria</taxon>
        <taxon>Sphingomonadales</taxon>
        <taxon>Erythrobacteraceae</taxon>
        <taxon>Altererythrobacter</taxon>
    </lineage>
</organism>
<proteinExistence type="inferred from homology"/>
<evidence type="ECO:0000259" key="2">
    <source>
        <dbReference type="Pfam" id="PF00582"/>
    </source>
</evidence>
<dbReference type="InterPro" id="IPR006016">
    <property type="entry name" value="UspA"/>
</dbReference>
<feature type="domain" description="UspA" evidence="2">
    <location>
        <begin position="5"/>
        <end position="127"/>
    </location>
</feature>
<dbReference type="PANTHER" id="PTHR46268:SF6">
    <property type="entry name" value="UNIVERSAL STRESS PROTEIN UP12"/>
    <property type="match status" value="1"/>
</dbReference>
<dbReference type="RefSeq" id="WP_278016061.1">
    <property type="nucleotide sequence ID" value="NZ_CP121106.1"/>
</dbReference>
<accession>A0ABY8FQL4</accession>
<protein>
    <submittedName>
        <fullName evidence="3">Universal stress protein</fullName>
    </submittedName>
</protein>
<dbReference type="Proteomes" id="UP001215827">
    <property type="component" value="Chromosome"/>
</dbReference>
<name>A0ABY8FQL4_9SPHN</name>
<comment type="similarity">
    <text evidence="1">Belongs to the universal stress protein A family.</text>
</comment>
<feature type="domain" description="UspA" evidence="2">
    <location>
        <begin position="134"/>
        <end position="273"/>
    </location>
</feature>
<keyword evidence="4" id="KW-1185">Reference proteome</keyword>
<dbReference type="EMBL" id="CP121106">
    <property type="protein sequence ID" value="WFL77303.1"/>
    <property type="molecule type" value="Genomic_DNA"/>
</dbReference>
<evidence type="ECO:0000313" key="3">
    <source>
        <dbReference type="EMBL" id="WFL77303.1"/>
    </source>
</evidence>
<sequence>MPSPKIVVATDFSPRADRAIDRALQLCQQHGLGLKAIHALDHIDADKADWGYLEERMSRTVGETSCPTEFEFPEGSPPRAIARAAQSDDTYMLLLGPARYNTLGDFFLGTAVDFILRQTECPTLVVKHRARAPYGHIVVGTDFSPASAHAIIEAARLFPDTRIHVVHAWHVPFAGFQRDEYVRDEVEAGEAKRLDAFMAELVQRSPKLGNATSRLVQGGTHEAFAREISAHGRDPSATLVVLGSHGTSGFRQATLGSVTSELLRTLDADVLVINTRNAEG</sequence>
<evidence type="ECO:0000256" key="1">
    <source>
        <dbReference type="ARBA" id="ARBA00008791"/>
    </source>
</evidence>
<evidence type="ECO:0000313" key="4">
    <source>
        <dbReference type="Proteomes" id="UP001215827"/>
    </source>
</evidence>
<dbReference type="PRINTS" id="PR01438">
    <property type="entry name" value="UNVRSLSTRESS"/>
</dbReference>
<dbReference type="SUPFAM" id="SSF52402">
    <property type="entry name" value="Adenine nucleotide alpha hydrolases-like"/>
    <property type="match status" value="2"/>
</dbReference>
<dbReference type="PANTHER" id="PTHR46268">
    <property type="entry name" value="STRESS RESPONSE PROTEIN NHAX"/>
    <property type="match status" value="1"/>
</dbReference>